<evidence type="ECO:0000256" key="3">
    <source>
        <dbReference type="PROSITE-ProRule" id="PRU00023"/>
    </source>
</evidence>
<dbReference type="InterPro" id="IPR002110">
    <property type="entry name" value="Ankyrin_rpt"/>
</dbReference>
<proteinExistence type="predicted"/>
<keyword evidence="1" id="KW-0677">Repeat</keyword>
<dbReference type="SUPFAM" id="SSF48403">
    <property type="entry name" value="Ankyrin repeat"/>
    <property type="match status" value="1"/>
</dbReference>
<accession>A0A5N7ANI6</accession>
<evidence type="ECO:0000313" key="4">
    <source>
        <dbReference type="EMBL" id="KAE8371273.1"/>
    </source>
</evidence>
<dbReference type="PANTHER" id="PTHR24166">
    <property type="entry name" value="ROLLING PEBBLES, ISOFORM B"/>
    <property type="match status" value="1"/>
</dbReference>
<dbReference type="InterPro" id="IPR036770">
    <property type="entry name" value="Ankyrin_rpt-contain_sf"/>
</dbReference>
<keyword evidence="5" id="KW-1185">Reference proteome</keyword>
<feature type="repeat" description="ANK" evidence="3">
    <location>
        <begin position="188"/>
        <end position="212"/>
    </location>
</feature>
<dbReference type="AlphaFoldDB" id="A0A5N7ANI6"/>
<dbReference type="Pfam" id="PF00023">
    <property type="entry name" value="Ank"/>
    <property type="match status" value="2"/>
</dbReference>
<evidence type="ECO:0000256" key="2">
    <source>
        <dbReference type="ARBA" id="ARBA00023043"/>
    </source>
</evidence>
<dbReference type="PRINTS" id="PR01415">
    <property type="entry name" value="ANKYRIN"/>
</dbReference>
<dbReference type="PANTHER" id="PTHR24166:SF52">
    <property type="entry name" value="ANKYRIN REPEAT DOMAIN-CONTAINING PROTEIN 65"/>
    <property type="match status" value="1"/>
</dbReference>
<dbReference type="EMBL" id="ML736444">
    <property type="protein sequence ID" value="KAE8371273.1"/>
    <property type="molecule type" value="Genomic_DNA"/>
</dbReference>
<dbReference type="OrthoDB" id="539213at2759"/>
<dbReference type="Proteomes" id="UP000326198">
    <property type="component" value="Unassembled WGS sequence"/>
</dbReference>
<dbReference type="Gene3D" id="1.25.40.20">
    <property type="entry name" value="Ankyrin repeat-containing domain"/>
    <property type="match status" value="2"/>
</dbReference>
<keyword evidence="2 3" id="KW-0040">ANK repeat</keyword>
<evidence type="ECO:0000256" key="1">
    <source>
        <dbReference type="ARBA" id="ARBA00022737"/>
    </source>
</evidence>
<evidence type="ECO:0000313" key="5">
    <source>
        <dbReference type="Proteomes" id="UP000326198"/>
    </source>
</evidence>
<sequence length="683" mass="77656">MDEWGDGVLEWKEESVIIGEVTKPVVQEEDAESSYHMFIIPYGKGIDSKKIKKVLFNNDLVSNPPWSAKYFDNTDRFHRHLVFFGTIEEVIHDCCGGCPKPGNQEELMLWKEINQTYVSGGLTFIKDDPGRQMIGSFHPLSEIDWTRMAYLDDTTLFSQAIVDHDFKEVESWIIMLNHGADLTSRLVNGQTALHIAAARGETEIVSMLLTRNNLNSQNNGLRRTPVQAEEEWYCESPPSDYDLDDIYRKGDTYDIDLLSWDTRASPLHLAIIHGHTDMVEELVTFGASTHDTPMLPALALALLLPKEMAILMVKKLLELGAPVVEKDSDGRTAFHYLAQCKHFEVLDMFWESTYRTELLLSTPIAALESRNPTTSSKIMEFVGKTPDQFESFMRSSHIISNSRDSYGRHQSILKESVANSLTIAITNDQPSVALDLIRVGVEPVLLSRLVTFSFADYSIGTRKGTILDRVQFKLRRLRKYKDSKQDLLLPYDMDESDDAYLHGFEEGSSQFWLAQQVLKEARDNIERSYQAHKQRLEDFQNISGSNLNRVMLDSLTHDFHLLEDELVQNGARISAESHNGSGKLHGADFKKQNDKANTFKLAFTFNMPHIIEAQHHGYLRLFEAAWSGDTHEIIKLTLTKWHQDEQPLLGYMCDSRGFSPFSVAVLRGNLKAASTILRIVSKQ</sequence>
<dbReference type="InterPro" id="IPR050889">
    <property type="entry name" value="Dendritic_Spine_Reg/Scaffold"/>
</dbReference>
<name>A0A5N7ANI6_9EURO</name>
<dbReference type="PROSITE" id="PS50088">
    <property type="entry name" value="ANK_REPEAT"/>
    <property type="match status" value="2"/>
</dbReference>
<organism evidence="4 5">
    <name type="scientific">Aspergillus bertholletiae</name>
    <dbReference type="NCBI Taxonomy" id="1226010"/>
    <lineage>
        <taxon>Eukaryota</taxon>
        <taxon>Fungi</taxon>
        <taxon>Dikarya</taxon>
        <taxon>Ascomycota</taxon>
        <taxon>Pezizomycotina</taxon>
        <taxon>Eurotiomycetes</taxon>
        <taxon>Eurotiomycetidae</taxon>
        <taxon>Eurotiales</taxon>
        <taxon>Aspergillaceae</taxon>
        <taxon>Aspergillus</taxon>
        <taxon>Aspergillus subgen. Circumdati</taxon>
    </lineage>
</organism>
<gene>
    <name evidence="4" type="ORF">BDV26DRAFT_298938</name>
</gene>
<dbReference type="SMART" id="SM00248">
    <property type="entry name" value="ANK"/>
    <property type="match status" value="3"/>
</dbReference>
<dbReference type="PROSITE" id="PS50297">
    <property type="entry name" value="ANK_REP_REGION"/>
    <property type="match status" value="2"/>
</dbReference>
<protein>
    <submittedName>
        <fullName evidence="4">Ankyrin repeat-containing domain protein</fullName>
    </submittedName>
</protein>
<reference evidence="4 5" key="1">
    <citation type="submission" date="2019-04" db="EMBL/GenBank/DDBJ databases">
        <title>Friends and foes A comparative genomics studyof 23 Aspergillus species from section Flavi.</title>
        <authorList>
            <consortium name="DOE Joint Genome Institute"/>
            <person name="Kjaerbolling I."/>
            <person name="Vesth T."/>
            <person name="Frisvad J.C."/>
            <person name="Nybo J.L."/>
            <person name="Theobald S."/>
            <person name="Kildgaard S."/>
            <person name="Isbrandt T."/>
            <person name="Kuo A."/>
            <person name="Sato A."/>
            <person name="Lyhne E.K."/>
            <person name="Kogle M.E."/>
            <person name="Wiebenga A."/>
            <person name="Kun R.S."/>
            <person name="Lubbers R.J."/>
            <person name="Makela M.R."/>
            <person name="Barry K."/>
            <person name="Chovatia M."/>
            <person name="Clum A."/>
            <person name="Daum C."/>
            <person name="Haridas S."/>
            <person name="He G."/>
            <person name="LaButti K."/>
            <person name="Lipzen A."/>
            <person name="Mondo S."/>
            <person name="Riley R."/>
            <person name="Salamov A."/>
            <person name="Simmons B.A."/>
            <person name="Magnuson J.K."/>
            <person name="Henrissat B."/>
            <person name="Mortensen U.H."/>
            <person name="Larsen T.O."/>
            <person name="Devries R.P."/>
            <person name="Grigoriev I.V."/>
            <person name="Machida M."/>
            <person name="Baker S.E."/>
            <person name="Andersen M.R."/>
        </authorList>
    </citation>
    <scope>NUCLEOTIDE SEQUENCE [LARGE SCALE GENOMIC DNA]</scope>
    <source>
        <strain evidence="4 5">IBT 29228</strain>
    </source>
</reference>
<feature type="repeat" description="ANK" evidence="3">
    <location>
        <begin position="262"/>
        <end position="294"/>
    </location>
</feature>